<evidence type="ECO:0000256" key="2">
    <source>
        <dbReference type="ARBA" id="ARBA00023134"/>
    </source>
</evidence>
<evidence type="ECO:0000256" key="4">
    <source>
        <dbReference type="HAMAP-Rule" id="MF_00849"/>
    </source>
</evidence>
<dbReference type="NCBIfam" id="TIGR01394">
    <property type="entry name" value="TypA_BipA"/>
    <property type="match status" value="1"/>
</dbReference>
<dbReference type="Gene3D" id="2.40.30.10">
    <property type="entry name" value="Translation factors"/>
    <property type="match status" value="1"/>
</dbReference>
<dbReference type="Gene3D" id="3.40.50.300">
    <property type="entry name" value="P-loop containing nucleotide triphosphate hydrolases"/>
    <property type="match status" value="1"/>
</dbReference>
<dbReference type="FunFam" id="2.40.30.10:FF:000016">
    <property type="entry name" value="GTP-binding protein TypA"/>
    <property type="match status" value="1"/>
</dbReference>
<dbReference type="SUPFAM" id="SSF50447">
    <property type="entry name" value="Translation proteins"/>
    <property type="match status" value="1"/>
</dbReference>
<dbReference type="GO" id="GO:0005829">
    <property type="term" value="C:cytosol"/>
    <property type="evidence" value="ECO:0007669"/>
    <property type="project" value="TreeGrafter"/>
</dbReference>
<keyword evidence="4" id="KW-0694">RNA-binding</keyword>
<dbReference type="PANTHER" id="PTHR42908:SF8">
    <property type="entry name" value="TR-TYPE G DOMAIN-CONTAINING PROTEIN"/>
    <property type="match status" value="1"/>
</dbReference>
<evidence type="ECO:0000313" key="7">
    <source>
        <dbReference type="Proteomes" id="UP000682134"/>
    </source>
</evidence>
<dbReference type="Pfam" id="PF03144">
    <property type="entry name" value="GTP_EFTU_D2"/>
    <property type="match status" value="1"/>
</dbReference>
<dbReference type="InterPro" id="IPR042116">
    <property type="entry name" value="TypA/BipA_C"/>
</dbReference>
<dbReference type="EC" id="3.6.5.-" evidence="4"/>
<dbReference type="InterPro" id="IPR047043">
    <property type="entry name" value="BipA_III"/>
</dbReference>
<dbReference type="GO" id="GO:0003924">
    <property type="term" value="F:GTPase activity"/>
    <property type="evidence" value="ECO:0007669"/>
    <property type="project" value="UniProtKB-UniRule"/>
</dbReference>
<keyword evidence="4" id="KW-0378">Hydrolase</keyword>
<keyword evidence="7" id="KW-1185">Reference proteome</keyword>
<dbReference type="InterPro" id="IPR035651">
    <property type="entry name" value="BipA_V"/>
</dbReference>
<dbReference type="Gene3D" id="3.30.70.240">
    <property type="match status" value="1"/>
</dbReference>
<dbReference type="InterPro" id="IPR000640">
    <property type="entry name" value="EFG_V-like"/>
</dbReference>
<evidence type="ECO:0000256" key="3">
    <source>
        <dbReference type="ARBA" id="ARBA00048548"/>
    </source>
</evidence>
<dbReference type="CDD" id="cd16263">
    <property type="entry name" value="BipA_III"/>
    <property type="match status" value="1"/>
</dbReference>
<dbReference type="SUPFAM" id="SSF54980">
    <property type="entry name" value="EF-G C-terminal domain-like"/>
    <property type="match status" value="2"/>
</dbReference>
<proteinExistence type="inferred from homology"/>
<dbReference type="EMBL" id="JAGIYQ010000003">
    <property type="protein sequence ID" value="MBP0724764.1"/>
    <property type="molecule type" value="Genomic_DNA"/>
</dbReference>
<dbReference type="Pfam" id="PF00679">
    <property type="entry name" value="EFG_C"/>
    <property type="match status" value="1"/>
</dbReference>
<dbReference type="PRINTS" id="PR00315">
    <property type="entry name" value="ELONGATNFCT"/>
</dbReference>
<protein>
    <recommendedName>
        <fullName evidence="4">Large ribosomal subunit assembly factor BipA</fullName>
        <ecNumber evidence="4">3.6.5.-</ecNumber>
    </recommendedName>
    <alternativeName>
        <fullName evidence="4">GTP-binding protein BipA</fullName>
    </alternativeName>
</protein>
<dbReference type="PROSITE" id="PS00301">
    <property type="entry name" value="G_TR_1"/>
    <property type="match status" value="1"/>
</dbReference>
<dbReference type="SMART" id="SM00838">
    <property type="entry name" value="EFG_C"/>
    <property type="match status" value="1"/>
</dbReference>
<dbReference type="GO" id="GO:0043022">
    <property type="term" value="F:ribosome binding"/>
    <property type="evidence" value="ECO:0007669"/>
    <property type="project" value="UniProtKB-UniRule"/>
</dbReference>
<dbReference type="Gene3D" id="2.40.50.250">
    <property type="entry name" value="bipa protein"/>
    <property type="match status" value="1"/>
</dbReference>
<keyword evidence="4" id="KW-0699">rRNA-binding</keyword>
<dbReference type="GO" id="GO:0009409">
    <property type="term" value="P:response to cold"/>
    <property type="evidence" value="ECO:0007669"/>
    <property type="project" value="UniProtKB-ARBA"/>
</dbReference>
<keyword evidence="4" id="KW-0690">Ribosome biogenesis</keyword>
<feature type="binding site" evidence="4">
    <location>
        <begin position="17"/>
        <end position="22"/>
    </location>
    <ligand>
        <name>GTP</name>
        <dbReference type="ChEBI" id="CHEBI:37565"/>
    </ligand>
</feature>
<dbReference type="Pfam" id="PF00009">
    <property type="entry name" value="GTP_EFTU"/>
    <property type="match status" value="1"/>
</dbReference>
<dbReference type="CDD" id="cd03710">
    <property type="entry name" value="BipA_TypA_C"/>
    <property type="match status" value="1"/>
</dbReference>
<dbReference type="CDD" id="cd03691">
    <property type="entry name" value="BipA_TypA_II"/>
    <property type="match status" value="1"/>
</dbReference>
<evidence type="ECO:0000313" key="6">
    <source>
        <dbReference type="EMBL" id="MBP0724764.1"/>
    </source>
</evidence>
<dbReference type="NCBIfam" id="TIGR00231">
    <property type="entry name" value="small_GTP"/>
    <property type="match status" value="1"/>
</dbReference>
<evidence type="ECO:0000256" key="1">
    <source>
        <dbReference type="ARBA" id="ARBA00022741"/>
    </source>
</evidence>
<dbReference type="InterPro" id="IPR027417">
    <property type="entry name" value="P-loop_NTPase"/>
</dbReference>
<dbReference type="InterPro" id="IPR005225">
    <property type="entry name" value="Small_GTP-bd"/>
</dbReference>
<dbReference type="GO" id="GO:0005525">
    <property type="term" value="F:GTP binding"/>
    <property type="evidence" value="ECO:0007669"/>
    <property type="project" value="UniProtKB-UniRule"/>
</dbReference>
<dbReference type="FunFam" id="2.40.50.250:FF:000001">
    <property type="entry name" value="GTP-binding protein TypA"/>
    <property type="match status" value="1"/>
</dbReference>
<dbReference type="CDD" id="cd01891">
    <property type="entry name" value="TypA_BipA"/>
    <property type="match status" value="1"/>
</dbReference>
<reference evidence="6" key="1">
    <citation type="submission" date="2021-04" db="EMBL/GenBank/DDBJ databases">
        <title>Genome seq and assembly of Bacillus sp.</title>
        <authorList>
            <person name="Chhetri G."/>
        </authorList>
    </citation>
    <scope>NUCLEOTIDE SEQUENCE</scope>
    <source>
        <strain evidence="6">RG28</strain>
    </source>
</reference>
<dbReference type="InterPro" id="IPR048876">
    <property type="entry name" value="BipA_C"/>
</dbReference>
<sequence>MKKREDLRNIAIIAHVDHGKTTLVDELLKQSGTFRSNEQVNERAMDSNDIERERGITILAKNTAIQYEGKRINIMDTPGHADFGGEVERIMKMVDGVLLVVDAYEGCMPQTRFVLKKALEQNLTPIVVVNKIDRDFARPNEVVDEVIDLFIELGANEDQLEFPVVFASAINGTASLDSDPSKQEENMKSLYETIIEHIPAPIDNSEEPLQFQVTLLDYNDYVGRIGIGRIFRGTMKVGQQVALMKLDGSVKQFRITKMFGFIGLKRIEIEEAKAGDLVAVSGMEDINVGETVCPSEHQEALPILRIDEPTLQMTFVVNNSPFAGREGKYITSRKIEERLLQELQTDVSLRVENTDSPDVWIVSGRGELHLSILIENMRREGYELQVSKPEVIIREVDGVKCEPVEHVQIDVPEEYTGSIMESMGARKGEMKDMVNNGNGQVRLTFMVPARGLIGYTTEFLTLTRGYGIINHTFDSYQPVHQGQVGGRRQGVLVSMETGKATTYGIMGLEDRGVIFVEPGTEVYDGMIVGEHNRENDLSVNVVRMKQQTNIRSATKDQTSTIKKPRIMTLEESLEYLNDDEYCEVTPKSIRLRKKILDKNERERMAKKKKFAEQEN</sequence>
<dbReference type="InterPro" id="IPR031157">
    <property type="entry name" value="G_TR_CS"/>
</dbReference>
<dbReference type="InterPro" id="IPR006298">
    <property type="entry name" value="BipA"/>
</dbReference>
<dbReference type="PANTHER" id="PTHR42908">
    <property type="entry name" value="TRANSLATION ELONGATION FACTOR-RELATED"/>
    <property type="match status" value="1"/>
</dbReference>
<dbReference type="FunFam" id="3.30.70.870:FF:000003">
    <property type="entry name" value="GTP-binding protein TypA"/>
    <property type="match status" value="1"/>
</dbReference>
<dbReference type="GO" id="GO:0019843">
    <property type="term" value="F:rRNA binding"/>
    <property type="evidence" value="ECO:0007669"/>
    <property type="project" value="UniProtKB-KW"/>
</dbReference>
<keyword evidence="4" id="KW-0820">tRNA-binding</keyword>
<dbReference type="InterPro" id="IPR000795">
    <property type="entry name" value="T_Tr_GTP-bd_dom"/>
</dbReference>
<dbReference type="InterPro" id="IPR047042">
    <property type="entry name" value="BipA_II"/>
</dbReference>
<dbReference type="InterPro" id="IPR035647">
    <property type="entry name" value="EFG_III/V"/>
</dbReference>
<accession>A0A940NG05</accession>
<dbReference type="GO" id="GO:1990904">
    <property type="term" value="C:ribonucleoprotein complex"/>
    <property type="evidence" value="ECO:0007669"/>
    <property type="project" value="TreeGrafter"/>
</dbReference>
<dbReference type="GO" id="GO:0000049">
    <property type="term" value="F:tRNA binding"/>
    <property type="evidence" value="ECO:0007669"/>
    <property type="project" value="UniProtKB-KW"/>
</dbReference>
<dbReference type="RefSeq" id="WP_209403610.1">
    <property type="nucleotide sequence ID" value="NZ_JAGIYQ010000003.1"/>
</dbReference>
<comment type="function">
    <text evidence="4">A 50S ribosomal subunit assembly protein with GTPase activity, required for 50S subunit assembly at low temperatures, may also play a role in translation. Binds GTP and analogs. Binds the 70S ribosome between the 30S and 50S subunits, in a similar position as ribosome-bound EF-G; it contacts a number of ribosomal proteins, both rRNAs and the A-site tRNA.</text>
</comment>
<dbReference type="Proteomes" id="UP000682134">
    <property type="component" value="Unassembled WGS sequence"/>
</dbReference>
<dbReference type="HAMAP" id="MF_00849">
    <property type="entry name" value="BipA"/>
    <property type="match status" value="1"/>
</dbReference>
<name>A0A940NG05_9BACI</name>
<dbReference type="Gene3D" id="3.30.70.870">
    <property type="entry name" value="Elongation Factor G (Translational Gtpase), domain 3"/>
    <property type="match status" value="1"/>
</dbReference>
<keyword evidence="2 4" id="KW-0342">GTP-binding</keyword>
<organism evidence="6 7">
    <name type="scientific">Gottfriedia endophytica</name>
    <dbReference type="NCBI Taxonomy" id="2820819"/>
    <lineage>
        <taxon>Bacteria</taxon>
        <taxon>Bacillati</taxon>
        <taxon>Bacillota</taxon>
        <taxon>Bacilli</taxon>
        <taxon>Bacillales</taxon>
        <taxon>Bacillaceae</taxon>
        <taxon>Gottfriedia</taxon>
    </lineage>
</organism>
<dbReference type="PROSITE" id="PS51722">
    <property type="entry name" value="G_TR_2"/>
    <property type="match status" value="1"/>
</dbReference>
<feature type="binding site" evidence="4">
    <location>
        <begin position="130"/>
        <end position="133"/>
    </location>
    <ligand>
        <name>GTP</name>
        <dbReference type="ChEBI" id="CHEBI:37565"/>
    </ligand>
</feature>
<keyword evidence="1 4" id="KW-0547">Nucleotide-binding</keyword>
<gene>
    <name evidence="6" type="primary">typA</name>
    <name evidence="4" type="synonym">bipA</name>
    <name evidence="6" type="ORF">J5Y03_06120</name>
</gene>
<comment type="subunit">
    <text evidence="4">Monomer.</text>
</comment>
<feature type="domain" description="Tr-type G" evidence="5">
    <location>
        <begin position="5"/>
        <end position="202"/>
    </location>
</feature>
<dbReference type="AlphaFoldDB" id="A0A940NG05"/>
<dbReference type="GO" id="GO:0010467">
    <property type="term" value="P:gene expression"/>
    <property type="evidence" value="ECO:0007669"/>
    <property type="project" value="UniProtKB-ARBA"/>
</dbReference>
<dbReference type="Pfam" id="PF21018">
    <property type="entry name" value="BipA_C"/>
    <property type="match status" value="1"/>
</dbReference>
<keyword evidence="4" id="KW-0963">Cytoplasm</keyword>
<comment type="similarity">
    <text evidence="4">Belongs to the TRAFAC class translation factor GTPase superfamily. Classic translation factor GTPase family. BipA subfamily.</text>
</comment>
<comment type="subcellular location">
    <subcellularLocation>
        <location evidence="4">Cytoplasm</location>
    </subcellularLocation>
    <text evidence="4">Binds to ribosomes.</text>
</comment>
<dbReference type="InterPro" id="IPR047041">
    <property type="entry name" value="BipA_GTP-bd_dom"/>
</dbReference>
<dbReference type="InterPro" id="IPR009000">
    <property type="entry name" value="Transl_B-barrel_sf"/>
</dbReference>
<dbReference type="FunFam" id="3.40.50.300:FF:000055">
    <property type="entry name" value="GTP-binding protein TypA"/>
    <property type="match status" value="1"/>
</dbReference>
<evidence type="ECO:0000259" key="5">
    <source>
        <dbReference type="PROSITE" id="PS51722"/>
    </source>
</evidence>
<dbReference type="FunFam" id="3.30.70.240:FF:000002">
    <property type="entry name" value="GTP-binding protein TypA"/>
    <property type="match status" value="1"/>
</dbReference>
<comment type="caution">
    <text evidence="6">The sequence shown here is derived from an EMBL/GenBank/DDBJ whole genome shotgun (WGS) entry which is preliminary data.</text>
</comment>
<dbReference type="SUPFAM" id="SSF52540">
    <property type="entry name" value="P-loop containing nucleoside triphosphate hydrolases"/>
    <property type="match status" value="1"/>
</dbReference>
<dbReference type="GO" id="GO:0000027">
    <property type="term" value="P:ribosomal large subunit assembly"/>
    <property type="evidence" value="ECO:0007669"/>
    <property type="project" value="UniProtKB-UniRule"/>
</dbReference>
<dbReference type="InterPro" id="IPR004161">
    <property type="entry name" value="EFTu-like_2"/>
</dbReference>
<comment type="catalytic activity">
    <reaction evidence="3 4">
        <text>GTP + H2O = GDP + phosphate + H(+)</text>
        <dbReference type="Rhea" id="RHEA:19669"/>
        <dbReference type="ChEBI" id="CHEBI:15377"/>
        <dbReference type="ChEBI" id="CHEBI:15378"/>
        <dbReference type="ChEBI" id="CHEBI:37565"/>
        <dbReference type="ChEBI" id="CHEBI:43474"/>
        <dbReference type="ChEBI" id="CHEBI:58189"/>
    </reaction>
</comment>